<proteinExistence type="inferred from homology"/>
<dbReference type="PROSITE" id="PS51900">
    <property type="entry name" value="CB"/>
    <property type="match status" value="1"/>
</dbReference>
<evidence type="ECO:0000256" key="2">
    <source>
        <dbReference type="ARBA" id="ARBA00022908"/>
    </source>
</evidence>
<evidence type="ECO:0000313" key="9">
    <source>
        <dbReference type="Proteomes" id="UP001597497"/>
    </source>
</evidence>
<feature type="domain" description="Tyr recombinase" evidence="6">
    <location>
        <begin position="167"/>
        <end position="363"/>
    </location>
</feature>
<keyword evidence="3 5" id="KW-0238">DNA-binding</keyword>
<evidence type="ECO:0000313" key="8">
    <source>
        <dbReference type="EMBL" id="MFD2671792.1"/>
    </source>
</evidence>
<dbReference type="Pfam" id="PF00589">
    <property type="entry name" value="Phage_integrase"/>
    <property type="match status" value="1"/>
</dbReference>
<dbReference type="InterPro" id="IPR011010">
    <property type="entry name" value="DNA_brk_join_enz"/>
</dbReference>
<dbReference type="PANTHER" id="PTHR30349">
    <property type="entry name" value="PHAGE INTEGRASE-RELATED"/>
    <property type="match status" value="1"/>
</dbReference>
<accession>A0ABW5R9Q6</accession>
<keyword evidence="2" id="KW-0229">DNA integration</keyword>
<keyword evidence="9" id="KW-1185">Reference proteome</keyword>
<dbReference type="Pfam" id="PF14657">
    <property type="entry name" value="Arm-DNA-bind_4"/>
    <property type="match status" value="1"/>
</dbReference>
<dbReference type="Gene3D" id="1.10.443.10">
    <property type="entry name" value="Intergrase catalytic core"/>
    <property type="match status" value="1"/>
</dbReference>
<evidence type="ECO:0000256" key="4">
    <source>
        <dbReference type="ARBA" id="ARBA00023172"/>
    </source>
</evidence>
<dbReference type="InterPro" id="IPR004107">
    <property type="entry name" value="Integrase_SAM-like_N"/>
</dbReference>
<dbReference type="InterPro" id="IPR044068">
    <property type="entry name" value="CB"/>
</dbReference>
<keyword evidence="4" id="KW-0233">DNA recombination</keyword>
<name>A0ABW5R9Q6_9BACL</name>
<evidence type="ECO:0000259" key="6">
    <source>
        <dbReference type="PROSITE" id="PS51898"/>
    </source>
</evidence>
<evidence type="ECO:0000256" key="3">
    <source>
        <dbReference type="ARBA" id="ARBA00023125"/>
    </source>
</evidence>
<dbReference type="EMBL" id="JBHUMM010000015">
    <property type="protein sequence ID" value="MFD2671792.1"/>
    <property type="molecule type" value="Genomic_DNA"/>
</dbReference>
<evidence type="ECO:0000256" key="1">
    <source>
        <dbReference type="ARBA" id="ARBA00008857"/>
    </source>
</evidence>
<dbReference type="InterPro" id="IPR002104">
    <property type="entry name" value="Integrase_catalytic"/>
</dbReference>
<dbReference type="PROSITE" id="PS51898">
    <property type="entry name" value="TYR_RECOMBINASE"/>
    <property type="match status" value="1"/>
</dbReference>
<dbReference type="CDD" id="cd01189">
    <property type="entry name" value="INT_ICEBs1_C_like"/>
    <property type="match status" value="1"/>
</dbReference>
<dbReference type="Gene3D" id="1.10.150.130">
    <property type="match status" value="1"/>
</dbReference>
<evidence type="ECO:0000259" key="7">
    <source>
        <dbReference type="PROSITE" id="PS51900"/>
    </source>
</evidence>
<comment type="similarity">
    <text evidence="1">Belongs to the 'phage' integrase family.</text>
</comment>
<organism evidence="8 9">
    <name type="scientific">Marinicrinis sediminis</name>
    <dbReference type="NCBI Taxonomy" id="1652465"/>
    <lineage>
        <taxon>Bacteria</taxon>
        <taxon>Bacillati</taxon>
        <taxon>Bacillota</taxon>
        <taxon>Bacilli</taxon>
        <taxon>Bacillales</taxon>
        <taxon>Paenibacillaceae</taxon>
    </lineage>
</organism>
<gene>
    <name evidence="8" type="ORF">ACFSUC_09250</name>
</gene>
<evidence type="ECO:0000256" key="5">
    <source>
        <dbReference type="PROSITE-ProRule" id="PRU01248"/>
    </source>
</evidence>
<feature type="domain" description="Core-binding (CB)" evidence="7">
    <location>
        <begin position="60"/>
        <end position="145"/>
    </location>
</feature>
<dbReference type="InterPro" id="IPR013762">
    <property type="entry name" value="Integrase-like_cat_sf"/>
</dbReference>
<protein>
    <submittedName>
        <fullName evidence="8">Tyrosine-type recombinase/integrase</fullName>
    </submittedName>
</protein>
<dbReference type="Proteomes" id="UP001597497">
    <property type="component" value="Unassembled WGS sequence"/>
</dbReference>
<dbReference type="SUPFAM" id="SSF56349">
    <property type="entry name" value="DNA breaking-rejoining enzymes"/>
    <property type="match status" value="1"/>
</dbReference>
<comment type="caution">
    <text evidence="8">The sequence shown here is derived from an EMBL/GenBank/DDBJ whole genome shotgun (WGS) entry which is preliminary data.</text>
</comment>
<dbReference type="Pfam" id="PF14659">
    <property type="entry name" value="Phage_int_SAM_3"/>
    <property type="match status" value="1"/>
</dbReference>
<dbReference type="InterPro" id="IPR010998">
    <property type="entry name" value="Integrase_recombinase_N"/>
</dbReference>
<dbReference type="InterPro" id="IPR028259">
    <property type="entry name" value="AP2-like_int_N"/>
</dbReference>
<dbReference type="PANTHER" id="PTHR30349:SF64">
    <property type="entry name" value="PROPHAGE INTEGRASE INTD-RELATED"/>
    <property type="match status" value="1"/>
</dbReference>
<reference evidence="9" key="1">
    <citation type="journal article" date="2019" name="Int. J. Syst. Evol. Microbiol.">
        <title>The Global Catalogue of Microorganisms (GCM) 10K type strain sequencing project: providing services to taxonomists for standard genome sequencing and annotation.</title>
        <authorList>
            <consortium name="The Broad Institute Genomics Platform"/>
            <consortium name="The Broad Institute Genome Sequencing Center for Infectious Disease"/>
            <person name="Wu L."/>
            <person name="Ma J."/>
        </authorList>
    </citation>
    <scope>NUCLEOTIDE SEQUENCE [LARGE SCALE GENOMIC DNA]</scope>
    <source>
        <strain evidence="9">KCTC 33676</strain>
    </source>
</reference>
<sequence length="370" mass="42802">MPVYKDEKLKTYFYVFYTGKDLITGKPKRVKKRGFATEKEANKAMIKAMNDFNEGDYIEPSKKKLGDYLVNVWLPLRKDLGRATVIVYEGYIKNQIINSGFGENQLSKLTSNHIQAFIILLRKTLSENTVKRVYSLLRSSLQDAVTMKLIKENPATTIVGKPKYEQPEIQVWNKDECRIFLDSIIGRSRYSLAIRLALFTGMRQGEVLGLRWKAIDFDNKMISITHTASHDGKEIRSKTKTKSSRRSIPIDEETLKELVRHRKLINEERKTVPDYQDNDLVFCTSTGRICTPRNLMRAFYDFLKENKVPKIRFHDLRHTHATLLLRSGINPKIVSERLGHSSVKITLDTYSHMLPDIQEKAVESMNLLLN</sequence>
<dbReference type="RefSeq" id="WP_379929266.1">
    <property type="nucleotide sequence ID" value="NZ_JBHUMM010000015.1"/>
</dbReference>
<dbReference type="InterPro" id="IPR050090">
    <property type="entry name" value="Tyrosine_recombinase_XerCD"/>
</dbReference>